<proteinExistence type="inferred from homology"/>
<dbReference type="Pfam" id="PF00782">
    <property type="entry name" value="DSPc"/>
    <property type="match status" value="1"/>
</dbReference>
<dbReference type="SUPFAM" id="SSF52799">
    <property type="entry name" value="(Phosphotyrosine protein) phosphatases II"/>
    <property type="match status" value="1"/>
</dbReference>
<evidence type="ECO:0000259" key="5">
    <source>
        <dbReference type="PROSITE" id="PS50054"/>
    </source>
</evidence>
<dbReference type="InterPro" id="IPR029021">
    <property type="entry name" value="Prot-tyrosine_phosphatase-like"/>
</dbReference>
<evidence type="ECO:0000313" key="7">
    <source>
        <dbReference type="EMBL" id="KAJ5357962.1"/>
    </source>
</evidence>
<dbReference type="InterPro" id="IPR000340">
    <property type="entry name" value="Dual-sp_phosphatase_cat-dom"/>
</dbReference>
<sequence length="179" mass="19989">MSEVTDHLYISGYEFASNLSELQRHRITHILNMSYEYDNAFPDEFTYMHIPAKDTLTERLGPWFHDIAAFVAEAKKSNGTTLVHCQLGISRSSTALLASLIINEELRLSSAFKLLKGATPDVEPNPTFLRELRALEREIHGECSLEKLTVLDQCKTPAPLDWKESIAIILASAAAADTP</sequence>
<comment type="similarity">
    <text evidence="1">Belongs to the protein-tyrosine phosphatase family. Non-receptor class dual specificity subfamily.</text>
</comment>
<keyword evidence="8" id="KW-1185">Reference proteome</keyword>
<dbReference type="InterPro" id="IPR020422">
    <property type="entry name" value="TYR_PHOSPHATASE_DUAL_dom"/>
</dbReference>
<name>A0A9W9RDE9_PENBR</name>
<dbReference type="GO" id="GO:0017017">
    <property type="term" value="F:MAP kinase tyrosine/serine/threonine phosphatase activity"/>
    <property type="evidence" value="ECO:0007669"/>
    <property type="project" value="InterPro"/>
</dbReference>
<accession>A0A9W9RDE9</accession>
<comment type="caution">
    <text evidence="7">The sequence shown here is derived from an EMBL/GenBank/DDBJ whole genome shotgun (WGS) entry which is preliminary data.</text>
</comment>
<evidence type="ECO:0000256" key="1">
    <source>
        <dbReference type="ARBA" id="ARBA00008601"/>
    </source>
</evidence>
<feature type="domain" description="Tyrosine-protein phosphatase" evidence="5">
    <location>
        <begin position="1"/>
        <end position="141"/>
    </location>
</feature>
<dbReference type="InterPro" id="IPR052103">
    <property type="entry name" value="Dual_spec_Phospatases"/>
</dbReference>
<dbReference type="InterPro" id="IPR000387">
    <property type="entry name" value="Tyr_Pase_dom"/>
</dbReference>
<feature type="domain" description="Tyrosine specific protein phosphatases" evidence="6">
    <location>
        <begin position="68"/>
        <end position="116"/>
    </location>
</feature>
<dbReference type="InterPro" id="IPR016130">
    <property type="entry name" value="Tyr_Pase_AS"/>
</dbReference>
<dbReference type="InterPro" id="IPR020420">
    <property type="entry name" value="Atypical_DUSP_subfamB"/>
</dbReference>
<evidence type="ECO:0000256" key="2">
    <source>
        <dbReference type="ARBA" id="ARBA00013081"/>
    </source>
</evidence>
<evidence type="ECO:0000259" key="6">
    <source>
        <dbReference type="PROSITE" id="PS50056"/>
    </source>
</evidence>
<keyword evidence="4" id="KW-0904">Protein phosphatase</keyword>
<dbReference type="PANTHER" id="PTHR45961:SF6">
    <property type="entry name" value="IP21249P"/>
    <property type="match status" value="1"/>
</dbReference>
<dbReference type="PROSITE" id="PS50056">
    <property type="entry name" value="TYR_PHOSPHATASE_2"/>
    <property type="match status" value="1"/>
</dbReference>
<dbReference type="EMBL" id="JAPZBR010000003">
    <property type="protein sequence ID" value="KAJ5357962.1"/>
    <property type="molecule type" value="Genomic_DNA"/>
</dbReference>
<dbReference type="Gene3D" id="3.90.190.10">
    <property type="entry name" value="Protein tyrosine phosphatase superfamily"/>
    <property type="match status" value="1"/>
</dbReference>
<reference evidence="7" key="2">
    <citation type="journal article" date="2023" name="IMA Fungus">
        <title>Comparative genomic study of the Penicillium genus elucidates a diverse pangenome and 15 lateral gene transfer events.</title>
        <authorList>
            <person name="Petersen C."/>
            <person name="Sorensen T."/>
            <person name="Nielsen M.R."/>
            <person name="Sondergaard T.E."/>
            <person name="Sorensen J.L."/>
            <person name="Fitzpatrick D.A."/>
            <person name="Frisvad J.C."/>
            <person name="Nielsen K.L."/>
        </authorList>
    </citation>
    <scope>NUCLEOTIDE SEQUENCE</scope>
    <source>
        <strain evidence="7">IBT 35675</strain>
    </source>
</reference>
<reference evidence="7" key="1">
    <citation type="submission" date="2022-12" db="EMBL/GenBank/DDBJ databases">
        <authorList>
            <person name="Petersen C."/>
        </authorList>
    </citation>
    <scope>NUCLEOTIDE SEQUENCE</scope>
    <source>
        <strain evidence="7">IBT 35675</strain>
    </source>
</reference>
<evidence type="ECO:0000313" key="8">
    <source>
        <dbReference type="Proteomes" id="UP001148299"/>
    </source>
</evidence>
<evidence type="ECO:0000256" key="4">
    <source>
        <dbReference type="ARBA" id="ARBA00022912"/>
    </source>
</evidence>
<dbReference type="AlphaFoldDB" id="A0A9W9RDE9"/>
<dbReference type="PROSITE" id="PS00383">
    <property type="entry name" value="TYR_PHOSPHATASE_1"/>
    <property type="match status" value="1"/>
</dbReference>
<evidence type="ECO:0000256" key="3">
    <source>
        <dbReference type="ARBA" id="ARBA00022801"/>
    </source>
</evidence>
<organism evidence="7 8">
    <name type="scientific">Penicillium brevicompactum</name>
    <dbReference type="NCBI Taxonomy" id="5074"/>
    <lineage>
        <taxon>Eukaryota</taxon>
        <taxon>Fungi</taxon>
        <taxon>Dikarya</taxon>
        <taxon>Ascomycota</taxon>
        <taxon>Pezizomycotina</taxon>
        <taxon>Eurotiomycetes</taxon>
        <taxon>Eurotiomycetidae</taxon>
        <taxon>Eurotiales</taxon>
        <taxon>Aspergillaceae</taxon>
        <taxon>Penicillium</taxon>
    </lineage>
</organism>
<keyword evidence="3" id="KW-0378">Hydrolase</keyword>
<dbReference type="SMART" id="SM00195">
    <property type="entry name" value="DSPc"/>
    <property type="match status" value="1"/>
</dbReference>
<dbReference type="PROSITE" id="PS50054">
    <property type="entry name" value="TYR_PHOSPHATASE_DUAL"/>
    <property type="match status" value="1"/>
</dbReference>
<dbReference type="Proteomes" id="UP001148299">
    <property type="component" value="Unassembled WGS sequence"/>
</dbReference>
<dbReference type="CDD" id="cd14498">
    <property type="entry name" value="DSP"/>
    <property type="match status" value="1"/>
</dbReference>
<dbReference type="PRINTS" id="PR01910">
    <property type="entry name" value="ADSPHPHTASEB"/>
</dbReference>
<protein>
    <recommendedName>
        <fullName evidence="2">protein-serine/threonine phosphatase</fullName>
        <ecNumber evidence="2">3.1.3.16</ecNumber>
    </recommendedName>
</protein>
<gene>
    <name evidence="7" type="ORF">N7541_005120</name>
</gene>
<dbReference type="PANTHER" id="PTHR45961">
    <property type="entry name" value="IP21249P"/>
    <property type="match status" value="1"/>
</dbReference>
<dbReference type="GO" id="GO:0004722">
    <property type="term" value="F:protein serine/threonine phosphatase activity"/>
    <property type="evidence" value="ECO:0007669"/>
    <property type="project" value="UniProtKB-EC"/>
</dbReference>
<dbReference type="EC" id="3.1.3.16" evidence="2"/>